<evidence type="ECO:0000256" key="1">
    <source>
        <dbReference type="SAM" id="MobiDB-lite"/>
    </source>
</evidence>
<reference evidence="2 3" key="1">
    <citation type="submission" date="2015-09" db="EMBL/GenBank/DDBJ databases">
        <authorList>
            <consortium name="Pathogen Informatics"/>
        </authorList>
    </citation>
    <scope>NUCLEOTIDE SEQUENCE [LARGE SCALE GENOMIC DNA]</scope>
    <source>
        <strain evidence="2 3">2789STDY5608625</strain>
    </source>
</reference>
<feature type="compositionally biased region" description="Low complexity" evidence="1">
    <location>
        <begin position="146"/>
        <end position="163"/>
    </location>
</feature>
<dbReference type="EMBL" id="CYTK01000003">
    <property type="protein sequence ID" value="CUI96842.1"/>
    <property type="molecule type" value="Genomic_DNA"/>
</dbReference>
<dbReference type="AlphaFoldDB" id="A0AAD2IYQ8"/>
<feature type="compositionally biased region" description="Polar residues" evidence="1">
    <location>
        <begin position="173"/>
        <end position="187"/>
    </location>
</feature>
<proteinExistence type="predicted"/>
<organism evidence="2 3">
    <name type="scientific">Achromobacter aegrifaciens</name>
    <dbReference type="NCBI Taxonomy" id="1287736"/>
    <lineage>
        <taxon>Bacteria</taxon>
        <taxon>Pseudomonadati</taxon>
        <taxon>Pseudomonadota</taxon>
        <taxon>Betaproteobacteria</taxon>
        <taxon>Burkholderiales</taxon>
        <taxon>Alcaligenaceae</taxon>
        <taxon>Achromobacter</taxon>
    </lineage>
</organism>
<dbReference type="Proteomes" id="UP000044098">
    <property type="component" value="Unassembled WGS sequence"/>
</dbReference>
<feature type="compositionally biased region" description="Basic and acidic residues" evidence="1">
    <location>
        <begin position="189"/>
        <end position="200"/>
    </location>
</feature>
<comment type="caution">
    <text evidence="2">The sequence shown here is derived from an EMBL/GenBank/DDBJ whole genome shotgun (WGS) entry which is preliminary data.</text>
</comment>
<gene>
    <name evidence="2" type="ORF">ERS370000_02263</name>
</gene>
<feature type="region of interest" description="Disordered" evidence="1">
    <location>
        <begin position="134"/>
        <end position="200"/>
    </location>
</feature>
<protein>
    <submittedName>
        <fullName evidence="2">Uncharacterized protein</fullName>
    </submittedName>
</protein>
<name>A0AAD2IYQ8_ACHAE</name>
<evidence type="ECO:0000313" key="3">
    <source>
        <dbReference type="Proteomes" id="UP000044098"/>
    </source>
</evidence>
<sequence>MAAARSWRCRARSRIVRPALWVRVARRARHVRAACPPLAHLRGANRNRAKDPQRPTVARVSCPASARMARVSCARRIVALQPRPATACRRGQAEQAPIRTQARPSPAVPVAWAATGRATDPRRTAIPARALRALSGRATTAPPPSHATRTTPARPTTPPCSRAVAHPRFQPRPETSATLGQYAQNPGQRGDDSLARREDL</sequence>
<accession>A0AAD2IYQ8</accession>
<evidence type="ECO:0000313" key="2">
    <source>
        <dbReference type="EMBL" id="CUI96842.1"/>
    </source>
</evidence>